<gene>
    <name evidence="1" type="ORF">Cri9333_2804</name>
</gene>
<dbReference type="AlphaFoldDB" id="K9W2K6"/>
<dbReference type="Proteomes" id="UP000010472">
    <property type="component" value="Chromosome"/>
</dbReference>
<dbReference type="KEGG" id="cep:Cri9333_2804"/>
<organism evidence="1 2">
    <name type="scientific">Crinalium epipsammum PCC 9333</name>
    <dbReference type="NCBI Taxonomy" id="1173022"/>
    <lineage>
        <taxon>Bacteria</taxon>
        <taxon>Bacillati</taxon>
        <taxon>Cyanobacteriota</taxon>
        <taxon>Cyanophyceae</taxon>
        <taxon>Gomontiellales</taxon>
        <taxon>Gomontiellaceae</taxon>
        <taxon>Crinalium</taxon>
    </lineage>
</organism>
<sequence>MQIPVLVSQVKVEDLVSQIVQSRKITRKDQHRLMSSLLSQNSLDEKDRILIDKVFDGVRKGFLKVVD</sequence>
<proteinExistence type="predicted"/>
<protein>
    <submittedName>
        <fullName evidence="1">Uncharacterized protein</fullName>
    </submittedName>
</protein>
<name>K9W2K6_9CYAN</name>
<keyword evidence="2" id="KW-1185">Reference proteome</keyword>
<evidence type="ECO:0000313" key="1">
    <source>
        <dbReference type="EMBL" id="AFZ13650.1"/>
    </source>
</evidence>
<reference evidence="1 2" key="1">
    <citation type="submission" date="2012-06" db="EMBL/GenBank/DDBJ databases">
        <title>Finished chromosome of genome of Crinalium epipsammum PCC 9333.</title>
        <authorList>
            <consortium name="US DOE Joint Genome Institute"/>
            <person name="Gugger M."/>
            <person name="Coursin T."/>
            <person name="Rippka R."/>
            <person name="Tandeau De Marsac N."/>
            <person name="Huntemann M."/>
            <person name="Wei C.-L."/>
            <person name="Han J."/>
            <person name="Detter J.C."/>
            <person name="Han C."/>
            <person name="Tapia R."/>
            <person name="Davenport K."/>
            <person name="Daligault H."/>
            <person name="Erkkila T."/>
            <person name="Gu W."/>
            <person name="Munk A.C.C."/>
            <person name="Teshima H."/>
            <person name="Xu Y."/>
            <person name="Chain P."/>
            <person name="Chen A."/>
            <person name="Krypides N."/>
            <person name="Mavromatis K."/>
            <person name="Markowitz V."/>
            <person name="Szeto E."/>
            <person name="Ivanova N."/>
            <person name="Mikhailova N."/>
            <person name="Ovchinnikova G."/>
            <person name="Pagani I."/>
            <person name="Pati A."/>
            <person name="Goodwin L."/>
            <person name="Peters L."/>
            <person name="Pitluck S."/>
            <person name="Woyke T."/>
            <person name="Kerfeld C."/>
        </authorList>
    </citation>
    <scope>NUCLEOTIDE SEQUENCE [LARGE SCALE GENOMIC DNA]</scope>
    <source>
        <strain evidence="1 2">PCC 9333</strain>
    </source>
</reference>
<evidence type="ECO:0000313" key="2">
    <source>
        <dbReference type="Proteomes" id="UP000010472"/>
    </source>
</evidence>
<dbReference type="EMBL" id="CP003620">
    <property type="protein sequence ID" value="AFZ13650.1"/>
    <property type="molecule type" value="Genomic_DNA"/>
</dbReference>
<accession>K9W2K6</accession>
<dbReference type="HOGENOM" id="CLU_186050_2_0_3"/>